<protein>
    <submittedName>
        <fullName evidence="1">Uncharacterized protein</fullName>
    </submittedName>
</protein>
<organism evidence="1">
    <name type="scientific">Octopus bimaculoides</name>
    <name type="common">California two-spotted octopus</name>
    <dbReference type="NCBI Taxonomy" id="37653"/>
    <lineage>
        <taxon>Eukaryota</taxon>
        <taxon>Metazoa</taxon>
        <taxon>Spiralia</taxon>
        <taxon>Lophotrochozoa</taxon>
        <taxon>Mollusca</taxon>
        <taxon>Cephalopoda</taxon>
        <taxon>Coleoidea</taxon>
        <taxon>Octopodiformes</taxon>
        <taxon>Octopoda</taxon>
        <taxon>Incirrata</taxon>
        <taxon>Octopodidae</taxon>
        <taxon>Octopus</taxon>
    </lineage>
</organism>
<dbReference type="PANTHER" id="PTHR45749:SF35">
    <property type="entry name" value="AC-LIKE TRANSPOSASE-RELATED"/>
    <property type="match status" value="1"/>
</dbReference>
<proteinExistence type="predicted"/>
<reference evidence="1" key="1">
    <citation type="submission" date="2015-07" db="EMBL/GenBank/DDBJ databases">
        <title>MeaNS - Measles Nucleotide Surveillance Program.</title>
        <authorList>
            <person name="Tran T."/>
            <person name="Druce J."/>
        </authorList>
    </citation>
    <scope>NUCLEOTIDE SEQUENCE</scope>
    <source>
        <strain evidence="1">UCB-OBI-ISO-001</strain>
        <tissue evidence="1">Gonad</tissue>
    </source>
</reference>
<name>A0A0L8H382_OCTBM</name>
<accession>A0A0L8H382</accession>
<feature type="non-terminal residue" evidence="1">
    <location>
        <position position="1"/>
    </location>
</feature>
<evidence type="ECO:0000313" key="1">
    <source>
        <dbReference type="EMBL" id="KOF83220.1"/>
    </source>
</evidence>
<feature type="non-terminal residue" evidence="1">
    <location>
        <position position="102"/>
    </location>
</feature>
<dbReference type="STRING" id="37653.A0A0L8H382"/>
<sequence length="102" mass="11730">ESYIIILDCTPDMSHQEQISLMVRYVSDGQLALPSVYKHFIKFMNVESSTGEDLYKTLLNSLKTLDIDMKDIQGQDYDMQGHISEVQAKLLKDNLRDLFVPC</sequence>
<dbReference type="EMBL" id="KQ419543">
    <property type="protein sequence ID" value="KOF83220.1"/>
    <property type="molecule type" value="Genomic_DNA"/>
</dbReference>
<gene>
    <name evidence="1" type="ORF">OCBIM_22024157mg</name>
</gene>
<dbReference type="AlphaFoldDB" id="A0A0L8H382"/>
<dbReference type="PANTHER" id="PTHR45749">
    <property type="match status" value="1"/>
</dbReference>